<accession>A0A881SY97</accession>
<reference evidence="1" key="1">
    <citation type="journal article" date="2021" name="Arch. Virol.">
        <title>First complete genome characterization of swinepox virus directly from a clinical sample indicates divergence of a Eurasian-lineage virus.</title>
        <authorList>
            <person name="Aasdev A."/>
            <person name="Mishra A."/>
            <person name="Bora D.P."/>
            <person name="Kurkure N.V."/>
            <person name="Barman N.N."/>
            <person name="Raut A.A."/>
        </authorList>
    </citation>
    <scope>NUCLEOTIDE SEQUENCE</scope>
    <source>
        <strain evidence="1">SwPV/India-Assam/16</strain>
    </source>
</reference>
<dbReference type="Proteomes" id="UP000671927">
    <property type="component" value="Segment"/>
</dbReference>
<gene>
    <name evidence="1" type="primary">SwPV117</name>
</gene>
<sequence>MEYVSYIVRLLSSHYIIDGKSILCRGLIYLYIPSIDDDIDD</sequence>
<organismHost>
    <name type="scientific">Sus scrofa</name>
    <name type="common">Pig</name>
    <dbReference type="NCBI Taxonomy" id="9823"/>
</organismHost>
<organism evidence="1">
    <name type="scientific">Swinepox virus</name>
    <name type="common">SWPV</name>
    <dbReference type="NCBI Taxonomy" id="10276"/>
    <lineage>
        <taxon>Viruses</taxon>
        <taxon>Varidnaviria</taxon>
        <taxon>Bamfordvirae</taxon>
        <taxon>Nucleocytoviricota</taxon>
        <taxon>Pokkesviricetes</taxon>
        <taxon>Chitovirales</taxon>
        <taxon>Poxviridae</taxon>
        <taxon>Chordopoxvirinae</taxon>
        <taxon>Suipoxvirus</taxon>
        <taxon>Suipoxvirus swinepox</taxon>
    </lineage>
</organism>
<protein>
    <submittedName>
        <fullName evidence="1">Uncharacterized protein</fullName>
    </submittedName>
</protein>
<name>A0A881SY97_SWPV</name>
<proteinExistence type="predicted"/>
<dbReference type="EMBL" id="MW036632">
    <property type="protein sequence ID" value="QQG31608.1"/>
    <property type="molecule type" value="Genomic_DNA"/>
</dbReference>
<evidence type="ECO:0000313" key="1">
    <source>
        <dbReference type="EMBL" id="QQG31608.1"/>
    </source>
</evidence>